<gene>
    <name evidence="4" type="ORF">BKA55DRAFT_546172</name>
</gene>
<comment type="similarity">
    <text evidence="1">Belongs to the ATP-dependent AMP-binding enzyme family.</text>
</comment>
<evidence type="ECO:0000313" key="5">
    <source>
        <dbReference type="Proteomes" id="UP000720189"/>
    </source>
</evidence>
<dbReference type="Pfam" id="PF13193">
    <property type="entry name" value="AMP-binding_C"/>
    <property type="match status" value="1"/>
</dbReference>
<dbReference type="PANTHER" id="PTHR24096:SF149">
    <property type="entry name" value="AMP-BINDING DOMAIN-CONTAINING PROTEIN-RELATED"/>
    <property type="match status" value="1"/>
</dbReference>
<sequence length="190" mass="21422">MKTSSVNVPEDYNVGKSVEIWARGSQIAMGYLNNPRATEETFDKDGFLYTGDMGHFNHEGFLSIPDRLKEMIKVKGIGVTPAELKNLLLGYLHLNDVAVCGIPNKRASKRPKAFIVLKSLESSRQVKAAREILKYIKKNTACYKWLREIEIVSAIPKSPAGKILRRKLRDMAINSSKNMVIKDIRFVAKL</sequence>
<dbReference type="InterPro" id="IPR042099">
    <property type="entry name" value="ANL_N_sf"/>
</dbReference>
<accession>A0A9P9JQ99</accession>
<dbReference type="GO" id="GO:0016405">
    <property type="term" value="F:CoA-ligase activity"/>
    <property type="evidence" value="ECO:0007669"/>
    <property type="project" value="TreeGrafter"/>
</dbReference>
<evidence type="ECO:0000256" key="1">
    <source>
        <dbReference type="ARBA" id="ARBA00006432"/>
    </source>
</evidence>
<evidence type="ECO:0000256" key="2">
    <source>
        <dbReference type="ARBA" id="ARBA00022598"/>
    </source>
</evidence>
<dbReference type="SUPFAM" id="SSF56801">
    <property type="entry name" value="Acetyl-CoA synthetase-like"/>
    <property type="match status" value="1"/>
</dbReference>
<keyword evidence="2" id="KW-0436">Ligase</keyword>
<dbReference type="GeneID" id="70220840"/>
<organism evidence="4 5">
    <name type="scientific">Fusarium redolens</name>
    <dbReference type="NCBI Taxonomy" id="48865"/>
    <lineage>
        <taxon>Eukaryota</taxon>
        <taxon>Fungi</taxon>
        <taxon>Dikarya</taxon>
        <taxon>Ascomycota</taxon>
        <taxon>Pezizomycotina</taxon>
        <taxon>Sordariomycetes</taxon>
        <taxon>Hypocreomycetidae</taxon>
        <taxon>Hypocreales</taxon>
        <taxon>Nectriaceae</taxon>
        <taxon>Fusarium</taxon>
        <taxon>Fusarium redolens species complex</taxon>
    </lineage>
</organism>
<dbReference type="Gene3D" id="3.40.50.12780">
    <property type="entry name" value="N-terminal domain of ligase-like"/>
    <property type="match status" value="1"/>
</dbReference>
<dbReference type="Proteomes" id="UP000720189">
    <property type="component" value="Unassembled WGS sequence"/>
</dbReference>
<keyword evidence="5" id="KW-1185">Reference proteome</keyword>
<comment type="caution">
    <text evidence="4">The sequence shown here is derived from an EMBL/GenBank/DDBJ whole genome shotgun (WGS) entry which is preliminary data.</text>
</comment>
<proteinExistence type="inferred from homology"/>
<dbReference type="InterPro" id="IPR045851">
    <property type="entry name" value="AMP-bd_C_sf"/>
</dbReference>
<reference evidence="4" key="1">
    <citation type="journal article" date="2021" name="Nat. Commun.">
        <title>Genetic determinants of endophytism in the Arabidopsis root mycobiome.</title>
        <authorList>
            <person name="Mesny F."/>
            <person name="Miyauchi S."/>
            <person name="Thiergart T."/>
            <person name="Pickel B."/>
            <person name="Atanasova L."/>
            <person name="Karlsson M."/>
            <person name="Huettel B."/>
            <person name="Barry K.W."/>
            <person name="Haridas S."/>
            <person name="Chen C."/>
            <person name="Bauer D."/>
            <person name="Andreopoulos W."/>
            <person name="Pangilinan J."/>
            <person name="LaButti K."/>
            <person name="Riley R."/>
            <person name="Lipzen A."/>
            <person name="Clum A."/>
            <person name="Drula E."/>
            <person name="Henrissat B."/>
            <person name="Kohler A."/>
            <person name="Grigoriev I.V."/>
            <person name="Martin F.M."/>
            <person name="Hacquard S."/>
        </authorList>
    </citation>
    <scope>NUCLEOTIDE SEQUENCE</scope>
    <source>
        <strain evidence="4">MPI-CAGE-AT-0023</strain>
    </source>
</reference>
<dbReference type="PANTHER" id="PTHR24096">
    <property type="entry name" value="LONG-CHAIN-FATTY-ACID--COA LIGASE"/>
    <property type="match status" value="1"/>
</dbReference>
<dbReference type="OrthoDB" id="6509636at2759"/>
<evidence type="ECO:0000313" key="4">
    <source>
        <dbReference type="EMBL" id="KAH7222662.1"/>
    </source>
</evidence>
<name>A0A9P9JQ99_FUSRE</name>
<evidence type="ECO:0000259" key="3">
    <source>
        <dbReference type="Pfam" id="PF13193"/>
    </source>
</evidence>
<feature type="domain" description="AMP-binding enzyme C-terminal" evidence="3">
    <location>
        <begin position="94"/>
        <end position="162"/>
    </location>
</feature>
<dbReference type="EMBL" id="JAGMUX010000027">
    <property type="protein sequence ID" value="KAH7222662.1"/>
    <property type="molecule type" value="Genomic_DNA"/>
</dbReference>
<dbReference type="GO" id="GO:0019748">
    <property type="term" value="P:secondary metabolic process"/>
    <property type="evidence" value="ECO:0007669"/>
    <property type="project" value="TreeGrafter"/>
</dbReference>
<dbReference type="RefSeq" id="XP_046042285.1">
    <property type="nucleotide sequence ID" value="XM_046190886.1"/>
</dbReference>
<dbReference type="AlphaFoldDB" id="A0A9P9JQ99"/>
<dbReference type="InterPro" id="IPR025110">
    <property type="entry name" value="AMP-bd_C"/>
</dbReference>
<dbReference type="Gene3D" id="3.30.300.30">
    <property type="match status" value="1"/>
</dbReference>
<protein>
    <recommendedName>
        <fullName evidence="3">AMP-binding enzyme C-terminal domain-containing protein</fullName>
    </recommendedName>
</protein>